<organism evidence="3 4">
    <name type="scientific">Mytilus edulis</name>
    <name type="common">Blue mussel</name>
    <dbReference type="NCBI Taxonomy" id="6550"/>
    <lineage>
        <taxon>Eukaryota</taxon>
        <taxon>Metazoa</taxon>
        <taxon>Spiralia</taxon>
        <taxon>Lophotrochozoa</taxon>
        <taxon>Mollusca</taxon>
        <taxon>Bivalvia</taxon>
        <taxon>Autobranchia</taxon>
        <taxon>Pteriomorphia</taxon>
        <taxon>Mytilida</taxon>
        <taxon>Mytiloidea</taxon>
        <taxon>Mytilidae</taxon>
        <taxon>Mytilinae</taxon>
        <taxon>Mytilus</taxon>
    </lineage>
</organism>
<feature type="region of interest" description="Disordered" evidence="2">
    <location>
        <begin position="49"/>
        <end position="83"/>
    </location>
</feature>
<dbReference type="OrthoDB" id="437078at2759"/>
<feature type="compositionally biased region" description="Acidic residues" evidence="2">
    <location>
        <begin position="68"/>
        <end position="83"/>
    </location>
</feature>
<evidence type="ECO:0000313" key="3">
    <source>
        <dbReference type="EMBL" id="CAG2224261.1"/>
    </source>
</evidence>
<evidence type="ECO:0000256" key="2">
    <source>
        <dbReference type="SAM" id="MobiDB-lite"/>
    </source>
</evidence>
<protein>
    <recommendedName>
        <fullName evidence="1">TIMELESS-interacting protein</fullName>
    </recommendedName>
</protein>
<dbReference type="GO" id="GO:0043111">
    <property type="term" value="P:replication fork arrest"/>
    <property type="evidence" value="ECO:0007669"/>
    <property type="project" value="TreeGrafter"/>
</dbReference>
<dbReference type="GO" id="GO:0031297">
    <property type="term" value="P:replication fork processing"/>
    <property type="evidence" value="ECO:0007669"/>
    <property type="project" value="UniProtKB-UniRule"/>
</dbReference>
<feature type="compositionally biased region" description="Basic residues" evidence="2">
    <location>
        <begin position="285"/>
        <end position="298"/>
    </location>
</feature>
<dbReference type="Proteomes" id="UP000683360">
    <property type="component" value="Unassembled WGS sequence"/>
</dbReference>
<dbReference type="EMBL" id="CAJPWZ010001798">
    <property type="protein sequence ID" value="CAG2224261.1"/>
    <property type="molecule type" value="Genomic_DNA"/>
</dbReference>
<feature type="region of interest" description="Disordered" evidence="2">
    <location>
        <begin position="1"/>
        <end position="26"/>
    </location>
</feature>
<keyword evidence="1" id="KW-0227">DNA damage</keyword>
<sequence length="350" mass="40580">MNEAHDNYVRQILNQEDKENPKPSLGKNFWNLLKNKDMESVNLDMEDIFEEEAADDDFPSVGPLPDLPDGEEGTAGGEDEDNTDVMSKLKDLSKGAARKVVRKPMPKLDGQRLTGERGIPILPKVFEKVKFKGQGNEDKIGQIEKFVELSWKGNNHQMVILKKAKLVPTQTTFQHLTTEPLLEITPVSRVLQSVHVIHDCKEKCASLCGGKKERISPQAPPKRVEIPVYYQEPDESVISLRKLEIPTFKKDVRHPDDEDEDDKRKRSIDNTYSDVTCTYEEEERRRKRRRRRKKKNKRLRDEGNGEEEIENGDVLRSKLRSRRSQTRNFRASRDHEQDVIVSENVYYEQE</sequence>
<dbReference type="GO" id="GO:0031298">
    <property type="term" value="C:replication fork protection complex"/>
    <property type="evidence" value="ECO:0007669"/>
    <property type="project" value="TreeGrafter"/>
</dbReference>
<keyword evidence="1" id="KW-0539">Nucleus</keyword>
<dbReference type="PANTHER" id="PTHR13220:SF11">
    <property type="entry name" value="TIMELESS-INTERACTING PROTEIN"/>
    <property type="match status" value="1"/>
</dbReference>
<keyword evidence="4" id="KW-1185">Reference proteome</keyword>
<evidence type="ECO:0000256" key="1">
    <source>
        <dbReference type="RuleBase" id="RU366049"/>
    </source>
</evidence>
<reference evidence="3" key="1">
    <citation type="submission" date="2021-03" db="EMBL/GenBank/DDBJ databases">
        <authorList>
            <person name="Bekaert M."/>
        </authorList>
    </citation>
    <scope>NUCLEOTIDE SEQUENCE</scope>
</reference>
<dbReference type="GO" id="GO:0006974">
    <property type="term" value="P:DNA damage response"/>
    <property type="evidence" value="ECO:0007669"/>
    <property type="project" value="UniProtKB-KW"/>
</dbReference>
<dbReference type="GO" id="GO:0003677">
    <property type="term" value="F:DNA binding"/>
    <property type="evidence" value="ECO:0007669"/>
    <property type="project" value="TreeGrafter"/>
</dbReference>
<dbReference type="GO" id="GO:0000076">
    <property type="term" value="P:DNA replication checkpoint signaling"/>
    <property type="evidence" value="ECO:0007669"/>
    <property type="project" value="UniProtKB-UniRule"/>
</dbReference>
<comment type="subcellular location">
    <subcellularLocation>
        <location evidence="1">Nucleus</location>
    </subcellularLocation>
</comment>
<comment type="caution">
    <text evidence="3">The sequence shown here is derived from an EMBL/GenBank/DDBJ whole genome shotgun (WGS) entry which is preliminary data.</text>
</comment>
<feature type="compositionally biased region" description="Acidic residues" evidence="2">
    <location>
        <begin position="49"/>
        <end position="58"/>
    </location>
</feature>
<name>A0A8S3SUJ3_MYTED</name>
<gene>
    <name evidence="3" type="ORF">MEDL_37412</name>
</gene>
<dbReference type="InterPro" id="IPR040038">
    <property type="entry name" value="TIPIN/Csm3/Swi3"/>
</dbReference>
<comment type="similarity">
    <text evidence="1">Belongs to the CSM3 family.</text>
</comment>
<dbReference type="AlphaFoldDB" id="A0A8S3SUJ3"/>
<accession>A0A8S3SUJ3</accession>
<evidence type="ECO:0000313" key="4">
    <source>
        <dbReference type="Proteomes" id="UP000683360"/>
    </source>
</evidence>
<keyword evidence="1" id="KW-0131">Cell cycle</keyword>
<feature type="region of interest" description="Disordered" evidence="2">
    <location>
        <begin position="282"/>
        <end position="350"/>
    </location>
</feature>
<comment type="function">
    <text evidence="1">Plays an important role in the control of DNA replication and the maintenance of replication fork stability.</text>
</comment>
<dbReference type="PANTHER" id="PTHR13220">
    <property type="entry name" value="TIMELESS INTERACTING-RELATED"/>
    <property type="match status" value="1"/>
</dbReference>
<proteinExistence type="inferred from homology"/>